<reference evidence="1" key="1">
    <citation type="submission" date="2023-03" db="EMBL/GenBank/DDBJ databases">
        <title>Chromosome-level genomes of two armyworms, Mythimna separata and Mythimna loreyi, provide insights into the biosynthesis and reception of sex pheromones.</title>
        <authorList>
            <person name="Zhao H."/>
        </authorList>
    </citation>
    <scope>NUCLEOTIDE SEQUENCE</scope>
    <source>
        <strain evidence="1">BeijingLab</strain>
    </source>
</reference>
<evidence type="ECO:0000313" key="2">
    <source>
        <dbReference type="Proteomes" id="UP001231649"/>
    </source>
</evidence>
<keyword evidence="2" id="KW-1185">Reference proteome</keyword>
<accession>A0ACC2Q0H6</accession>
<organism evidence="1 2">
    <name type="scientific">Mythimna loreyi</name>
    <dbReference type="NCBI Taxonomy" id="667449"/>
    <lineage>
        <taxon>Eukaryota</taxon>
        <taxon>Metazoa</taxon>
        <taxon>Ecdysozoa</taxon>
        <taxon>Arthropoda</taxon>
        <taxon>Hexapoda</taxon>
        <taxon>Insecta</taxon>
        <taxon>Pterygota</taxon>
        <taxon>Neoptera</taxon>
        <taxon>Endopterygota</taxon>
        <taxon>Lepidoptera</taxon>
        <taxon>Glossata</taxon>
        <taxon>Ditrysia</taxon>
        <taxon>Noctuoidea</taxon>
        <taxon>Noctuidae</taxon>
        <taxon>Noctuinae</taxon>
        <taxon>Hadenini</taxon>
        <taxon>Mythimna</taxon>
    </lineage>
</organism>
<protein>
    <submittedName>
        <fullName evidence="1">Uncharacterized protein</fullName>
    </submittedName>
</protein>
<sequence>MRFYLLYKDHGLYDPVLDDTEPLCYDYEDYLGRQSEPTEVVFQIQQFVEPSDIGSHALDLGNSPGLTESRSLTSSPFVTPTKPYRPFSTEPIVEVPPLEDPIILNPNYRDQFGKSPLDNDPDYLLNAFGQHDLGESKFKLPISEQYDPDGTRFKQSKEVTEKLLKYERHVKSLSKDLEVVDVTKETKLVDAVIGESISKDVRKESLKGDLKVEKKEVRISEDVIKHEESMRRESKSITKKEMLREEVEEESIREELQNIEKMRQERDMEKIEETAMSVVDESIERAVSVAEEINQEISKEMASSELQEQSESKSVKSERTQESSEIIDKTETKEYSERKMSTQERTQTQQDGSQKIERKDFRESEISEQVTVDGKDVHRKSLLSEEYQHEEVREESRRRESTVPDSEGKPDVKAKFKKAAKIVASSVKGERTSSEQKAFTMGLQTIPNIRGTVHSSYHYDLLLRTFFLHLTDVMVALSRFLLSQPAFNQQLEQSLTESRTYESGESKVRKSSQEVVEKVEKRQEATMKVAESKQDRRQLVTPVPVERKQEVKSVSQKIEKDMKVESIQETKVEKKEIVRPVPVKEVKQDVKVEKMEVKQEQKVTLTGAQMAQRSDKRLTPEMTQKLDSVISEFETKAVDVQRRSRSKSQIEEEVMKESDPLEWLEKVDSRSVSMEKKEISKTEFSSSETITKTPKTPKQTYIAIVESHVYTNKDAIFKEFVTDLSETSSVQSAEEINTAMETIETISAENVAIENAVRELETAKIVEESHKLATVAAESSATVQKIEEVLHDTKELVQEEFKKETAMQSTDIQEVVIQETKEIVEPVVEIKEQKIEKVDKVAIDINESLSVAESTEVSVQESKSEFTNIDIKKESVAIVEEEKVMEKIVETKPKIVEPKPIEVVEITETIKLPLREKTPVREEFAALKIVKTVEIDANLSPEIIEVEDISELISKTAVSKVQVGDQVKMDASKELSEKSYVSTQIGSEAKKESIVDVSQASQMSVSTEVDVTSQAQKTSGVDIASQIAKKESIVDVSQTSQIAQSSVASVKKEAVVSQQVESLSKSSEEVVQEASFTVQSENRKLSLRTDLGRQLSMQSPPSSIDTPTPSTVPPTPLTDEYVFKLSLPLPKSRDVTPVPRDSTPTPEDEDPHIVKKHLIPHIETTIEQVVYEHPLPTPTSEPQSPVYTKPVLNGGALKIRPVYQKPGLKGGAGRVRFPVYRKPGLFGGADNPENSKEEIREIERKSSLLASAIDETIKSIEEYKEEVGLETSKEERQKNIKVQEFKEEKITKSYQETYSKEVRKGSTINGFEEIDTKIEEIIEKCNALASENNGTNNTREEESENTGIVTEVESRKASIEIEINREPEPEPERKSKSDEKSVKFESDVKIVEMENGGETIVVAERKDSLPEDIPYVPQPIAPATEVQPREVIPPPIQIIPETPLEIEPATVRIENVETKEEKPDALLGFRPVVFDPENIQKRGGGGQYYDPSNVYIQEPAPATRDPRLSPYLTESGEQIGTIQGIVDGLEEPVIDPEIAKLLGKPGLPEEIIKPIVTGEDDMLREAHVMGLARVLNSHMHRTDDPTSEIVPIKPMIGSLKDSEVIKALNEEIIRQKEEERKKEEKKWTTFLQKPKRPVPKVKFGYHGWTEDDNIVQEPYKVKIVKQAKPKVAPDYKPEDFETGPLPWEERAETESSLPPVEPEEPILIPEVPEFLEAVDPLKESEVPDLEDTGIPLPPPRVPTPPQVTEEKAPEPSPIPEVPEEQEVAQEEEKQETEEDLERRMAEQLVKSVQKMVDPNASLDQQLAQMRAQLAALAQIPEVIQQSLELVTQKLSNMTHQESHVEVTQESYQQEVQHEMQTIQEVNESIEAVQTEAQKNEANKVTIEEVQEQTQVQQEQQQQMQQQQQQMQQQQQLMLQQENMRKTPVMTEEEMRIEKQRKEQERLEHESRLVKQHPTPRVASAKPKKMFGPLDPDEARAVVLPRGRRWRQEQDVYDEQMIKEMFEKQSEVIMGKAVGINFMKYQKPPVSLEHLKHSEVYKLIHDEDQMPPRKVEMRSPVMCEADYRERCRSMTPAVEKKHLQIPQQFHP</sequence>
<gene>
    <name evidence="1" type="ORF">PYW08_012356</name>
</gene>
<dbReference type="Proteomes" id="UP001231649">
    <property type="component" value="Chromosome 30"/>
</dbReference>
<comment type="caution">
    <text evidence="1">The sequence shown here is derived from an EMBL/GenBank/DDBJ whole genome shotgun (WGS) entry which is preliminary data.</text>
</comment>
<dbReference type="EMBL" id="CM056806">
    <property type="protein sequence ID" value="KAJ8705036.1"/>
    <property type="molecule type" value="Genomic_DNA"/>
</dbReference>
<evidence type="ECO:0000313" key="1">
    <source>
        <dbReference type="EMBL" id="KAJ8705036.1"/>
    </source>
</evidence>
<proteinExistence type="predicted"/>
<name>A0ACC2Q0H6_9NEOP</name>